<dbReference type="SUPFAM" id="SSF69340">
    <property type="entry name" value="C-terminal domain of adenylylcyclase associated protein"/>
    <property type="match status" value="1"/>
</dbReference>
<feature type="domain" description="C-CAP/cofactor C-like" evidence="5">
    <location>
        <begin position="1"/>
        <end position="144"/>
    </location>
</feature>
<keyword evidence="3" id="KW-0808">Transferase</keyword>
<dbReference type="HAMAP" id="MF_01007">
    <property type="entry name" value="16SrRNA_methyltr_H"/>
    <property type="match status" value="1"/>
</dbReference>
<dbReference type="Gene3D" id="2.160.20.70">
    <property type="match status" value="2"/>
</dbReference>
<dbReference type="GO" id="GO:0071424">
    <property type="term" value="F:rRNA (cytosine-N4-)-methyltransferase activity"/>
    <property type="evidence" value="ECO:0007669"/>
    <property type="project" value="TreeGrafter"/>
</dbReference>
<evidence type="ECO:0000259" key="5">
    <source>
        <dbReference type="PROSITE" id="PS51329"/>
    </source>
</evidence>
<evidence type="ECO:0000256" key="4">
    <source>
        <dbReference type="ARBA" id="ARBA00022691"/>
    </source>
</evidence>
<dbReference type="InterPro" id="IPR023397">
    <property type="entry name" value="SAM-dep_MeTrfase_MraW_recog"/>
</dbReference>
<dbReference type="SMART" id="SM00673">
    <property type="entry name" value="CARP"/>
    <property type="match status" value="1"/>
</dbReference>
<dbReference type="InterPro" id="IPR029063">
    <property type="entry name" value="SAM-dependent_MTases_sf"/>
</dbReference>
<dbReference type="CDD" id="cd02440">
    <property type="entry name" value="AdoMet_MTases"/>
    <property type="match status" value="1"/>
</dbReference>
<dbReference type="Gene3D" id="3.40.50.150">
    <property type="entry name" value="Vaccinia Virus protein VP39"/>
    <property type="match status" value="1"/>
</dbReference>
<dbReference type="InterPro" id="IPR031962">
    <property type="entry name" value="DUF4781"/>
</dbReference>
<dbReference type="GO" id="GO:0007010">
    <property type="term" value="P:cytoskeleton organization"/>
    <property type="evidence" value="ECO:0007669"/>
    <property type="project" value="InterPro"/>
</dbReference>
<dbReference type="InterPro" id="IPR006599">
    <property type="entry name" value="CARP_motif"/>
</dbReference>
<protein>
    <recommendedName>
        <fullName evidence="5">C-CAP/cofactor C-like domain-containing protein</fullName>
    </recommendedName>
</protein>
<accession>A0A1B0FCQ3</accession>
<sequence>SGLFAEINQGEAITKTTQFGSVRAAGPAAASMVKDPIFTRDGKNWLIEYQNNNPNLLVENAEMNNVVYVFKSEGSTSLVVSAEFVNCQSVQMQVLCQVTIDKTDGCQMYLSKQSLGKEVVGSKSSEMHIMLPKGSGDYKYKFLSSKMSITYIFRDFSYPMPSKQLEVRQIDGEYEAFSLVEKTVKQRLSQFSYAMSTCGTVLFLYRLGKMIFNKTILRCSRPILAKCYSSNVGLESNSSHMPVLCAEAINYLNPGPQKIYIDMTFGAGGHCKKLLDSCKDIKVYALDRDPVAYELAQQMTKEYEGRLTPLLGRFSDLPHLLKEQNIVRHSVDGILFDFGCSSMQFEEPERGFSVSKNGPLDMRMDCAPGMNNDQVTAADVLARAEEPDLVKILRIYGEEKAAKKIARAIVDARSALHPIKTTKQLADLVASCLHETPFRLDKLQRPTHVATKTFQALRIFVNNELNEINYGMVLANAYLRLQGRLVAITFHSLEDTIVKRHLYGNVIDGLANPVPLKYCGYDVVHDEETMQSITLSNWKPLHKHVILPGEEEIKHNSRNIFRNNLANLRKSEHVRFVILSSSILHILFVTNCPFIASSHQDIHFNCQSSESADSTFSRIKRNTMASKQELIQEFRTKWNRNEVPIFKKVKISELSFEKLEEIMKERHLETSGERNTMEQLLCIDLNYDDEVFIIENVLIDELSADELAQSLLTMEKRQNISVIKSKKTIRDVHQEIGWNVCFGDQIIWDFLKADQGEFLKEKIRQLIPDLPNSDNGLRPRGQGSIEKIRSNLYSNIWAQRKYTSGTSLSAIFYVAVTKEEGYNRALASSDFSFHPVFRTRKCSGMDRLSTCVFDTMINEKFKFFSAEDDSSDCCMIYVDEAGRVYQNWESYIEENILPPGSMVVPRRGIYTLDNEGSVILDMYTRTPRVLSMQAANKASAAVSLGAACVPLAALALPIAAPVMACAGIIAVAAGTFSTAICSASLVDRCMHEQSIGLTDQQARGSWLSVAGGLIGATTVGATSYMTSAAAAGTATAELEILVNSMNVTSIVLSGSGLANGILDLILKYQDGDDITGQDVMQLAASLVLLTHSVYNFRMAAKIVGDSRSRYTNNYRSSLKTYLSNAQGKMDIIRNINDIPDREYLNDVFRIGIDLNRSNNWPGGELPVGARLLRQNMVSTKQAVPDPLLTTAQANEETFTTSSNSLSTLYPNLEFPNSFTILENAATIFLQEFGETFLKNIVDPSKFADIMEFLASKLPENIVRFLLISTRSFIEFYLKELEIRLKMVISTESILFRIFEYCYRKFGNCFNYEHVRDKINEITTYVNEYFMSMKHQKLNEEKIKCPKCKGFYSISKL</sequence>
<dbReference type="PANTHER" id="PTHR11265:SF0">
    <property type="entry name" value="12S RRNA N4-METHYLCYTIDINE METHYLTRANSFERASE"/>
    <property type="match status" value="1"/>
</dbReference>
<dbReference type="VEuPathDB" id="VectorBase:GMOY001359"/>
<dbReference type="InterPro" id="IPR016098">
    <property type="entry name" value="CAP/MinC_C"/>
</dbReference>
<reference evidence="6" key="1">
    <citation type="submission" date="2020-05" db="UniProtKB">
        <authorList>
            <consortium name="EnsemblMetazoa"/>
        </authorList>
    </citation>
    <scope>IDENTIFICATION</scope>
    <source>
        <strain evidence="6">Yale</strain>
    </source>
</reference>
<name>A0A1B0FCQ3_GLOMM</name>
<dbReference type="EnsemblMetazoa" id="GMOY001359-RA">
    <property type="protein sequence ID" value="GMOY001359-PA"/>
    <property type="gene ID" value="GMOY001359"/>
</dbReference>
<dbReference type="GO" id="GO:0070475">
    <property type="term" value="P:rRNA base methylation"/>
    <property type="evidence" value="ECO:0007669"/>
    <property type="project" value="TreeGrafter"/>
</dbReference>
<dbReference type="SUPFAM" id="SSF53335">
    <property type="entry name" value="S-adenosyl-L-methionine-dependent methyltransferases"/>
    <property type="match status" value="1"/>
</dbReference>
<dbReference type="InterPro" id="IPR013912">
    <property type="entry name" value="Adenylate_cyclase-assoc_CAP_C"/>
</dbReference>
<dbReference type="Pfam" id="PF08603">
    <property type="entry name" value="CAP_C"/>
    <property type="match status" value="2"/>
</dbReference>
<dbReference type="PROSITE" id="PS51329">
    <property type="entry name" value="C_CAP_COFACTOR_C"/>
    <property type="match status" value="1"/>
</dbReference>
<evidence type="ECO:0000256" key="2">
    <source>
        <dbReference type="ARBA" id="ARBA00022603"/>
    </source>
</evidence>
<comment type="similarity">
    <text evidence="1">Belongs to the methyltransferase superfamily. RsmH family.</text>
</comment>
<dbReference type="Proteomes" id="UP000092444">
    <property type="component" value="Unassembled WGS sequence"/>
</dbReference>
<dbReference type="InterPro" id="IPR017901">
    <property type="entry name" value="C-CAP_CF_C-like"/>
</dbReference>
<dbReference type="SUPFAM" id="SSF81799">
    <property type="entry name" value="Putative methyltransferase TM0872, insert domain"/>
    <property type="match status" value="1"/>
</dbReference>
<dbReference type="InterPro" id="IPR036223">
    <property type="entry name" value="CAP_C_sf"/>
</dbReference>
<keyword evidence="7" id="KW-1185">Reference proteome</keyword>
<organism evidence="6 7">
    <name type="scientific">Glossina morsitans morsitans</name>
    <name type="common">Savannah tsetse fly</name>
    <dbReference type="NCBI Taxonomy" id="37546"/>
    <lineage>
        <taxon>Eukaryota</taxon>
        <taxon>Metazoa</taxon>
        <taxon>Ecdysozoa</taxon>
        <taxon>Arthropoda</taxon>
        <taxon>Hexapoda</taxon>
        <taxon>Insecta</taxon>
        <taxon>Pterygota</taxon>
        <taxon>Neoptera</taxon>
        <taxon>Endopterygota</taxon>
        <taxon>Diptera</taxon>
        <taxon>Brachycera</taxon>
        <taxon>Muscomorpha</taxon>
        <taxon>Hippoboscoidea</taxon>
        <taxon>Glossinidae</taxon>
        <taxon>Glossina</taxon>
    </lineage>
</organism>
<dbReference type="NCBIfam" id="TIGR00006">
    <property type="entry name" value="16S rRNA (cytosine(1402)-N(4))-methyltransferase RsmH"/>
    <property type="match status" value="1"/>
</dbReference>
<keyword evidence="4" id="KW-0949">S-adenosyl-L-methionine</keyword>
<evidence type="ECO:0000256" key="3">
    <source>
        <dbReference type="ARBA" id="ARBA00022679"/>
    </source>
</evidence>
<dbReference type="GO" id="GO:0003779">
    <property type="term" value="F:actin binding"/>
    <property type="evidence" value="ECO:0007669"/>
    <property type="project" value="InterPro"/>
</dbReference>
<dbReference type="Pfam" id="PF16013">
    <property type="entry name" value="DUF4781"/>
    <property type="match status" value="1"/>
</dbReference>
<dbReference type="EMBL" id="CCAG010019998">
    <property type="status" value="NOT_ANNOTATED_CDS"/>
    <property type="molecule type" value="Genomic_DNA"/>
</dbReference>
<evidence type="ECO:0000256" key="1">
    <source>
        <dbReference type="ARBA" id="ARBA00010396"/>
    </source>
</evidence>
<dbReference type="PANTHER" id="PTHR11265">
    <property type="entry name" value="S-ADENOSYL-METHYLTRANSFERASE MRAW"/>
    <property type="match status" value="1"/>
</dbReference>
<evidence type="ECO:0000313" key="6">
    <source>
        <dbReference type="EnsemblMetazoa" id="GMOY001359-PA"/>
    </source>
</evidence>
<proteinExistence type="inferred from homology"/>
<keyword evidence="2" id="KW-0489">Methyltransferase</keyword>
<evidence type="ECO:0000313" key="7">
    <source>
        <dbReference type="Proteomes" id="UP000092444"/>
    </source>
</evidence>
<dbReference type="Pfam" id="PF01795">
    <property type="entry name" value="Methyltransf_5"/>
    <property type="match status" value="1"/>
</dbReference>
<dbReference type="Gene3D" id="1.10.150.170">
    <property type="entry name" value="Putative methyltransferase TM0872, insert domain"/>
    <property type="match status" value="1"/>
</dbReference>
<dbReference type="InterPro" id="IPR002903">
    <property type="entry name" value="RsmH"/>
</dbReference>
<dbReference type="STRING" id="37546.A0A1B0FCQ3"/>